<keyword evidence="2" id="KW-0813">Transport</keyword>
<accession>A0A644WJM8</accession>
<dbReference type="GO" id="GO:0030254">
    <property type="term" value="P:protein secretion by the type III secretion system"/>
    <property type="evidence" value="ECO:0007669"/>
    <property type="project" value="InterPro"/>
</dbReference>
<dbReference type="CDD" id="cd01136">
    <property type="entry name" value="ATPase_flagellum-secretory_path_III"/>
    <property type="match status" value="1"/>
</dbReference>
<dbReference type="GO" id="GO:0008564">
    <property type="term" value="F:protein-exporting ATPase activity"/>
    <property type="evidence" value="ECO:0007669"/>
    <property type="project" value="UniProtKB-EC"/>
</dbReference>
<name>A0A644WJM8_9ZZZZ</name>
<comment type="catalytic activity">
    <reaction evidence="8">
        <text>ATP + H2O + cellular proteinSide 1 = ADP + phosphate + cellular proteinSide 2.</text>
        <dbReference type="EC" id="7.4.2.8"/>
    </reaction>
</comment>
<keyword evidence="3" id="KW-0963">Cytoplasm</keyword>
<dbReference type="InterPro" id="IPR020003">
    <property type="entry name" value="ATPase_a/bsu_AS"/>
</dbReference>
<dbReference type="GO" id="GO:0046933">
    <property type="term" value="F:proton-transporting ATP synthase activity, rotational mechanism"/>
    <property type="evidence" value="ECO:0007669"/>
    <property type="project" value="TreeGrafter"/>
</dbReference>
<dbReference type="SMART" id="SM00382">
    <property type="entry name" value="AAA"/>
    <property type="match status" value="1"/>
</dbReference>
<proteinExistence type="predicted"/>
<dbReference type="Pfam" id="PF02874">
    <property type="entry name" value="ATP-synt_ab_N"/>
    <property type="match status" value="1"/>
</dbReference>
<dbReference type="InterPro" id="IPR004100">
    <property type="entry name" value="ATPase_F1/V1/A1_a/bsu_N"/>
</dbReference>
<dbReference type="GO" id="GO:0044780">
    <property type="term" value="P:bacterial-type flagellum assembly"/>
    <property type="evidence" value="ECO:0007669"/>
    <property type="project" value="InterPro"/>
</dbReference>
<feature type="domain" description="AAA+ ATPase" evidence="9">
    <location>
        <begin position="158"/>
        <end position="339"/>
    </location>
</feature>
<dbReference type="InterPro" id="IPR040627">
    <property type="entry name" value="T3SS_ATPase_C"/>
</dbReference>
<evidence type="ECO:0000256" key="6">
    <source>
        <dbReference type="ARBA" id="ARBA00022927"/>
    </source>
</evidence>
<comment type="subcellular location">
    <subcellularLocation>
        <location evidence="1">Cytoplasm</location>
    </subcellularLocation>
</comment>
<evidence type="ECO:0000256" key="3">
    <source>
        <dbReference type="ARBA" id="ARBA00022490"/>
    </source>
</evidence>
<dbReference type="InterPro" id="IPR022425">
    <property type="entry name" value="FliI_clade2"/>
</dbReference>
<dbReference type="PANTHER" id="PTHR15184:SF9">
    <property type="entry name" value="SPI-1 TYPE 3 SECRETION SYSTEM ATPASE"/>
    <property type="match status" value="1"/>
</dbReference>
<dbReference type="CDD" id="cd18117">
    <property type="entry name" value="ATP-synt_flagellum-secretory_path_III_N"/>
    <property type="match status" value="1"/>
</dbReference>
<dbReference type="PROSITE" id="PS00152">
    <property type="entry name" value="ATPASE_ALPHA_BETA"/>
    <property type="match status" value="1"/>
</dbReference>
<dbReference type="Pfam" id="PF00006">
    <property type="entry name" value="ATP-synt_ab"/>
    <property type="match status" value="1"/>
</dbReference>
<dbReference type="InterPro" id="IPR050053">
    <property type="entry name" value="ATPase_alpha/beta_chains"/>
</dbReference>
<dbReference type="GO" id="GO:0005524">
    <property type="term" value="F:ATP binding"/>
    <property type="evidence" value="ECO:0007669"/>
    <property type="project" value="UniProtKB-KW"/>
</dbReference>
<dbReference type="InterPro" id="IPR000194">
    <property type="entry name" value="ATPase_F1/V1/A1_a/bsu_nucl-bd"/>
</dbReference>
<evidence type="ECO:0000259" key="9">
    <source>
        <dbReference type="SMART" id="SM00382"/>
    </source>
</evidence>
<evidence type="ECO:0000256" key="4">
    <source>
        <dbReference type="ARBA" id="ARBA00022741"/>
    </source>
</evidence>
<keyword evidence="6" id="KW-0653">Protein transport</keyword>
<dbReference type="InterPro" id="IPR027417">
    <property type="entry name" value="P-loop_NTPase"/>
</dbReference>
<keyword evidence="4" id="KW-0547">Nucleotide-binding</keyword>
<dbReference type="EMBL" id="VSSQ01000974">
    <property type="protein sequence ID" value="MPM03688.1"/>
    <property type="molecule type" value="Genomic_DNA"/>
</dbReference>
<dbReference type="GO" id="GO:0005737">
    <property type="term" value="C:cytoplasm"/>
    <property type="evidence" value="ECO:0007669"/>
    <property type="project" value="UniProtKB-SubCell"/>
</dbReference>
<dbReference type="Pfam" id="PF18269">
    <property type="entry name" value="T3SS_ATPase_C"/>
    <property type="match status" value="1"/>
</dbReference>
<dbReference type="InterPro" id="IPR003593">
    <property type="entry name" value="AAA+_ATPase"/>
</dbReference>
<evidence type="ECO:0000256" key="2">
    <source>
        <dbReference type="ARBA" id="ARBA00022448"/>
    </source>
</evidence>
<reference evidence="10" key="1">
    <citation type="submission" date="2019-08" db="EMBL/GenBank/DDBJ databases">
        <authorList>
            <person name="Kucharzyk K."/>
            <person name="Murdoch R.W."/>
            <person name="Higgins S."/>
            <person name="Loffler F."/>
        </authorList>
    </citation>
    <scope>NUCLEOTIDE SEQUENCE</scope>
</reference>
<organism evidence="10">
    <name type="scientific">bioreactor metagenome</name>
    <dbReference type="NCBI Taxonomy" id="1076179"/>
    <lineage>
        <taxon>unclassified sequences</taxon>
        <taxon>metagenomes</taxon>
        <taxon>ecological metagenomes</taxon>
    </lineage>
</organism>
<keyword evidence="5" id="KW-0067">ATP-binding</keyword>
<evidence type="ECO:0000256" key="8">
    <source>
        <dbReference type="ARBA" id="ARBA00034006"/>
    </source>
</evidence>
<gene>
    <name evidence="10" type="primary">yscN_5</name>
    <name evidence="10" type="ORF">SDC9_49955</name>
</gene>
<evidence type="ECO:0000256" key="7">
    <source>
        <dbReference type="ARBA" id="ARBA00022967"/>
    </source>
</evidence>
<evidence type="ECO:0000256" key="5">
    <source>
        <dbReference type="ARBA" id="ARBA00022840"/>
    </source>
</evidence>
<dbReference type="PANTHER" id="PTHR15184">
    <property type="entry name" value="ATP SYNTHASE"/>
    <property type="match status" value="1"/>
</dbReference>
<dbReference type="SUPFAM" id="SSF52540">
    <property type="entry name" value="P-loop containing nucleoside triphosphate hydrolases"/>
    <property type="match status" value="1"/>
</dbReference>
<dbReference type="AlphaFoldDB" id="A0A644WJM8"/>
<dbReference type="GO" id="GO:0030257">
    <property type="term" value="C:type III protein secretion system complex"/>
    <property type="evidence" value="ECO:0007669"/>
    <property type="project" value="InterPro"/>
</dbReference>
<keyword evidence="7" id="KW-1278">Translocase</keyword>
<sequence>MHPDFQNYHDILRNIDPIERSGRVMKVVGLTVESNGPTVNMGNICRIYPSTGDKFVEAEVVGFRDQRVLLMPFGDMTGIGFGSRVVSTGKSLHVAVSDKLVGRVLNALGKPMDDGDAIPQTTFYPVDNSPPNPLARTRIQEEFPLGIRAVDGLLTVGQGQRLGIFAGSGVGKSTLLGMIARNAVADINVIVLVGERGREVKDFIEKDLGKAGLEKSVLLVATSDQPALLRLKAAMVGTSIAEYFRDRGLKVLLLMDSVTRFAMAQREIGMAVGEPPISRGFPPSVYSILPKLLERSGTSDKGSITALYTVLVEGDDMNEPISDTVRGILDGHIVLSRALATSNHYPAIDVLESISRVMKDVVTPEQYEKAGFIKNAMAVYKKAKDLIDIGAYKSGSSAEIDEAIRLNESINRYLRQGVDEVMTYDEVKALLKSIG</sequence>
<evidence type="ECO:0000313" key="10">
    <source>
        <dbReference type="EMBL" id="MPM03688.1"/>
    </source>
</evidence>
<comment type="caution">
    <text evidence="10">The sequence shown here is derived from an EMBL/GenBank/DDBJ whole genome shotgun (WGS) entry which is preliminary data.</text>
</comment>
<protein>
    <submittedName>
        <fullName evidence="10">Putative ATP synthase YscN</fullName>
    </submittedName>
</protein>
<dbReference type="InterPro" id="IPR005714">
    <property type="entry name" value="ATPase_T3SS_FliI/YscN"/>
</dbReference>
<dbReference type="NCBIfam" id="TIGR03497">
    <property type="entry name" value="FliI_clade2"/>
    <property type="match status" value="1"/>
</dbReference>
<dbReference type="Gene3D" id="3.40.50.12240">
    <property type="match status" value="1"/>
</dbReference>
<dbReference type="GO" id="GO:0016887">
    <property type="term" value="F:ATP hydrolysis activity"/>
    <property type="evidence" value="ECO:0007669"/>
    <property type="project" value="InterPro"/>
</dbReference>
<evidence type="ECO:0000256" key="1">
    <source>
        <dbReference type="ARBA" id="ARBA00004496"/>
    </source>
</evidence>
<dbReference type="NCBIfam" id="TIGR01026">
    <property type="entry name" value="fliI_yscN"/>
    <property type="match status" value="1"/>
</dbReference>
<dbReference type="GO" id="GO:0071973">
    <property type="term" value="P:bacterial-type flagellum-dependent cell motility"/>
    <property type="evidence" value="ECO:0007669"/>
    <property type="project" value="InterPro"/>
</dbReference>
<dbReference type="FunFam" id="3.40.50.12240:FF:000002">
    <property type="entry name" value="Flagellum-specific ATP synthase FliI"/>
    <property type="match status" value="1"/>
</dbReference>